<evidence type="ECO:0000259" key="1">
    <source>
        <dbReference type="Pfam" id="PF13358"/>
    </source>
</evidence>
<dbReference type="PANTHER" id="PTHR30347:SF1">
    <property type="entry name" value="MECHANOSENSITIVE CHANNEL MSCK"/>
    <property type="match status" value="1"/>
</dbReference>
<dbReference type="EMBL" id="CP104694">
    <property type="protein sequence ID" value="UXI66637.1"/>
    <property type="molecule type" value="Genomic_DNA"/>
</dbReference>
<dbReference type="EMBL" id="CP104694">
    <property type="protein sequence ID" value="UXI65973.1"/>
    <property type="molecule type" value="Genomic_DNA"/>
</dbReference>
<feature type="domain" description="Tc1-like transposase DDE" evidence="1">
    <location>
        <begin position="172"/>
        <end position="314"/>
    </location>
</feature>
<evidence type="ECO:0000313" key="3">
    <source>
        <dbReference type="EMBL" id="UXI65973.1"/>
    </source>
</evidence>
<dbReference type="SUPFAM" id="SSF53098">
    <property type="entry name" value="Ribonuclease H-like"/>
    <property type="match status" value="1"/>
</dbReference>
<dbReference type="InterPro" id="IPR052702">
    <property type="entry name" value="MscS-like_channel"/>
</dbReference>
<dbReference type="EMBL" id="CP104694">
    <property type="protein sequence ID" value="UXI66147.1"/>
    <property type="molecule type" value="Genomic_DNA"/>
</dbReference>
<evidence type="ECO:0000313" key="4">
    <source>
        <dbReference type="EMBL" id="UXI66147.1"/>
    </source>
</evidence>
<evidence type="ECO:0000313" key="7">
    <source>
        <dbReference type="EMBL" id="UXI67299.1"/>
    </source>
</evidence>
<dbReference type="Pfam" id="PF13358">
    <property type="entry name" value="DDE_3"/>
    <property type="match status" value="1"/>
</dbReference>
<dbReference type="Pfam" id="PF13565">
    <property type="entry name" value="HTH_32"/>
    <property type="match status" value="1"/>
</dbReference>
<evidence type="ECO:0000313" key="2">
    <source>
        <dbReference type="EMBL" id="UXI65911.1"/>
    </source>
</evidence>
<reference evidence="5" key="1">
    <citation type="submission" date="2022-09" db="EMBL/GenBank/DDBJ databases">
        <title>Tahibacter sp. nov., isolated from a fresh water.</title>
        <authorList>
            <person name="Baek J.H."/>
            <person name="Lee J.K."/>
            <person name="Kim J.M."/>
            <person name="Jeon C.O."/>
        </authorList>
    </citation>
    <scope>NUCLEOTIDE SEQUENCE</scope>
    <source>
        <strain evidence="5">W38</strain>
    </source>
</reference>
<dbReference type="EMBL" id="CP104694">
    <property type="protein sequence ID" value="UXI66668.1"/>
    <property type="molecule type" value="Genomic_DNA"/>
</dbReference>
<dbReference type="InterPro" id="IPR009057">
    <property type="entry name" value="Homeodomain-like_sf"/>
</dbReference>
<keyword evidence="8" id="KW-1185">Reference proteome</keyword>
<dbReference type="InterPro" id="IPR036397">
    <property type="entry name" value="RNaseH_sf"/>
</dbReference>
<evidence type="ECO:0000313" key="5">
    <source>
        <dbReference type="EMBL" id="UXI66637.1"/>
    </source>
</evidence>
<dbReference type="PANTHER" id="PTHR30347">
    <property type="entry name" value="POTASSIUM CHANNEL RELATED"/>
    <property type="match status" value="1"/>
</dbReference>
<dbReference type="Gene3D" id="3.30.420.10">
    <property type="entry name" value="Ribonuclease H-like superfamily/Ribonuclease H"/>
    <property type="match status" value="1"/>
</dbReference>
<dbReference type="EMBL" id="CP104694">
    <property type="protein sequence ID" value="UXI67299.1"/>
    <property type="molecule type" value="Genomic_DNA"/>
</dbReference>
<dbReference type="InterPro" id="IPR012337">
    <property type="entry name" value="RNaseH-like_sf"/>
</dbReference>
<dbReference type="InterPro" id="IPR038717">
    <property type="entry name" value="Tc1-like_DDE_dom"/>
</dbReference>
<dbReference type="NCBIfam" id="NF033545">
    <property type="entry name" value="transpos_IS630"/>
    <property type="match status" value="1"/>
</dbReference>
<dbReference type="InterPro" id="IPR047655">
    <property type="entry name" value="Transpos_IS630-like"/>
</dbReference>
<evidence type="ECO:0000313" key="6">
    <source>
        <dbReference type="EMBL" id="UXI66668.1"/>
    </source>
</evidence>
<sequence>MGRPISKLEISADERRELLAQLAVRKAPEDEKLRIRIVLACADGLGGEAIAKKYAVSEQTVSKWRRRYAAYRFAGLTDAPRPGRPRSVDDECVQAVIERTRKAKPTKATHWSVRSMSQASGVSATSVHRIWRAFGLKPHLTKTFKLSTDPHFVAKVRDIVGLYLAPPDRALVLCVDEKSQIQALNRTQPGLPMTFGKPATHTHDYQRHGTTSLFAALDVATGKVIGRLKRRHRSAEFLEFLNAIDRDAPKGLDIHLILDNYGTHKTEAVRSWFAQRPRYHLHFTPTSASWLNLVERFFSTLTTRWLKRGAHVSVADLERSIREYLHQHNQDPKPFTWRRTADQIIASVGRLGRAIS</sequence>
<dbReference type="RefSeq" id="WP_261692906.1">
    <property type="nucleotide sequence ID" value="NZ_CP104694.1"/>
</dbReference>
<name>A0ABY6BAT0_9GAMM</name>
<protein>
    <submittedName>
        <fullName evidence="5">IS630 family transposase</fullName>
    </submittedName>
</protein>
<dbReference type="SUPFAM" id="SSF46689">
    <property type="entry name" value="Homeodomain-like"/>
    <property type="match status" value="1"/>
</dbReference>
<proteinExistence type="predicted"/>
<dbReference type="EMBL" id="CP104694">
    <property type="protein sequence ID" value="UXI65911.1"/>
    <property type="molecule type" value="Genomic_DNA"/>
</dbReference>
<gene>
    <name evidence="2" type="ORF">N4264_14215</name>
    <name evidence="3" type="ORF">N4264_14535</name>
    <name evidence="4" type="ORF">N4264_15470</name>
    <name evidence="5" type="ORF">N4264_18030</name>
    <name evidence="6" type="ORF">N4264_18190</name>
    <name evidence="7" type="ORF">N4264_21555</name>
</gene>
<dbReference type="Proteomes" id="UP001064632">
    <property type="component" value="Chromosome"/>
</dbReference>
<evidence type="ECO:0000313" key="8">
    <source>
        <dbReference type="Proteomes" id="UP001064632"/>
    </source>
</evidence>
<accession>A0ABY6BAT0</accession>
<organism evidence="5 8">
    <name type="scientific">Tahibacter amnicola</name>
    <dbReference type="NCBI Taxonomy" id="2976241"/>
    <lineage>
        <taxon>Bacteria</taxon>
        <taxon>Pseudomonadati</taxon>
        <taxon>Pseudomonadota</taxon>
        <taxon>Gammaproteobacteria</taxon>
        <taxon>Lysobacterales</taxon>
        <taxon>Rhodanobacteraceae</taxon>
        <taxon>Tahibacter</taxon>
    </lineage>
</organism>